<evidence type="ECO:0000313" key="6">
    <source>
        <dbReference type="Proteomes" id="UP000230390"/>
    </source>
</evidence>
<dbReference type="PROSITE" id="PS01124">
    <property type="entry name" value="HTH_ARAC_FAMILY_2"/>
    <property type="match status" value="1"/>
</dbReference>
<dbReference type="Pfam" id="PF12833">
    <property type="entry name" value="HTH_18"/>
    <property type="match status" value="1"/>
</dbReference>
<name>A0A2G8TC38_9BURK</name>
<dbReference type="GO" id="GO:0003700">
    <property type="term" value="F:DNA-binding transcription factor activity"/>
    <property type="evidence" value="ECO:0007669"/>
    <property type="project" value="InterPro"/>
</dbReference>
<evidence type="ECO:0000313" key="5">
    <source>
        <dbReference type="EMBL" id="PIL43611.1"/>
    </source>
</evidence>
<organism evidence="5 6">
    <name type="scientific">Massilia eurypsychrophila</name>
    <dbReference type="NCBI Taxonomy" id="1485217"/>
    <lineage>
        <taxon>Bacteria</taxon>
        <taxon>Pseudomonadati</taxon>
        <taxon>Pseudomonadota</taxon>
        <taxon>Betaproteobacteria</taxon>
        <taxon>Burkholderiales</taxon>
        <taxon>Oxalobacteraceae</taxon>
        <taxon>Telluria group</taxon>
        <taxon>Massilia</taxon>
    </lineage>
</organism>
<dbReference type="AlphaFoldDB" id="A0A2G8TC38"/>
<dbReference type="OrthoDB" id="9809338at2"/>
<protein>
    <submittedName>
        <fullName evidence="5">AraC family transcriptional regulator</fullName>
    </submittedName>
</protein>
<dbReference type="Pfam" id="PF20240">
    <property type="entry name" value="DUF6597"/>
    <property type="match status" value="1"/>
</dbReference>
<evidence type="ECO:0000259" key="4">
    <source>
        <dbReference type="PROSITE" id="PS01124"/>
    </source>
</evidence>
<evidence type="ECO:0000256" key="3">
    <source>
        <dbReference type="ARBA" id="ARBA00023163"/>
    </source>
</evidence>
<proteinExistence type="predicted"/>
<dbReference type="GO" id="GO:0043565">
    <property type="term" value="F:sequence-specific DNA binding"/>
    <property type="evidence" value="ECO:0007669"/>
    <property type="project" value="InterPro"/>
</dbReference>
<keyword evidence="3" id="KW-0804">Transcription</keyword>
<dbReference type="Proteomes" id="UP000230390">
    <property type="component" value="Unassembled WGS sequence"/>
</dbReference>
<dbReference type="InterPro" id="IPR018060">
    <property type="entry name" value="HTH_AraC"/>
</dbReference>
<accession>A0A2G8TC38</accession>
<keyword evidence="1" id="KW-0805">Transcription regulation</keyword>
<evidence type="ECO:0000256" key="2">
    <source>
        <dbReference type="ARBA" id="ARBA00023125"/>
    </source>
</evidence>
<dbReference type="PANTHER" id="PTHR46796">
    <property type="entry name" value="HTH-TYPE TRANSCRIPTIONAL ACTIVATOR RHAS-RELATED"/>
    <property type="match status" value="1"/>
</dbReference>
<dbReference type="InterPro" id="IPR050204">
    <property type="entry name" value="AraC_XylS_family_regulators"/>
</dbReference>
<reference evidence="5 6" key="1">
    <citation type="submission" date="2017-10" db="EMBL/GenBank/DDBJ databases">
        <title>Massilia psychrophilum sp. nov., a novel purple-pigmented bacterium isolated from Tianshan glacier, Xinjiang Municipality, China.</title>
        <authorList>
            <person name="Wang H."/>
        </authorList>
    </citation>
    <scope>NUCLEOTIDE SEQUENCE [LARGE SCALE GENOMIC DNA]</scope>
    <source>
        <strain evidence="5 6">JCM 30074</strain>
    </source>
</reference>
<dbReference type="EMBL" id="PDOC01000012">
    <property type="protein sequence ID" value="PIL43611.1"/>
    <property type="molecule type" value="Genomic_DNA"/>
</dbReference>
<sequence length="271" mass="29635">MDKADTAQAPKGVVDPAGAARRIRLATYPPSLPLQAFVDYFWLVEWDMTGRAPEVQRVLPYPNAHLVFDQGQTAIHGVVRGAFDRKVEGAGRVLGVRFKPGGLRPFIGFPLSRLADRTMPVDDILKTPGGQAELHVLGQKDDASMVAAAQAMLMHALPAPDPRAAIAEHAVAAAAAKRGPINVAALCDQVGIEERALQRLFSNYVGVSPKWVIQRFRLQEATWRLAAQGSVDLADLAYELGFFDQAHFTRQFTALVGQSPMEYWKSQQGPR</sequence>
<dbReference type="Gene3D" id="1.10.10.60">
    <property type="entry name" value="Homeodomain-like"/>
    <property type="match status" value="1"/>
</dbReference>
<evidence type="ECO:0000256" key="1">
    <source>
        <dbReference type="ARBA" id="ARBA00023015"/>
    </source>
</evidence>
<dbReference type="PROSITE" id="PS00041">
    <property type="entry name" value="HTH_ARAC_FAMILY_1"/>
    <property type="match status" value="1"/>
</dbReference>
<dbReference type="SMART" id="SM00342">
    <property type="entry name" value="HTH_ARAC"/>
    <property type="match status" value="1"/>
</dbReference>
<dbReference type="InterPro" id="IPR009057">
    <property type="entry name" value="Homeodomain-like_sf"/>
</dbReference>
<keyword evidence="2" id="KW-0238">DNA-binding</keyword>
<dbReference type="InterPro" id="IPR018062">
    <property type="entry name" value="HTH_AraC-typ_CS"/>
</dbReference>
<dbReference type="PANTHER" id="PTHR46796:SF13">
    <property type="entry name" value="HTH-TYPE TRANSCRIPTIONAL ACTIVATOR RHAS"/>
    <property type="match status" value="1"/>
</dbReference>
<feature type="domain" description="HTH araC/xylS-type" evidence="4">
    <location>
        <begin position="165"/>
        <end position="266"/>
    </location>
</feature>
<dbReference type="SUPFAM" id="SSF46689">
    <property type="entry name" value="Homeodomain-like"/>
    <property type="match status" value="1"/>
</dbReference>
<dbReference type="RefSeq" id="WP_099790615.1">
    <property type="nucleotide sequence ID" value="NZ_JBHLYV010000099.1"/>
</dbReference>
<dbReference type="InterPro" id="IPR046532">
    <property type="entry name" value="DUF6597"/>
</dbReference>
<comment type="caution">
    <text evidence="5">The sequence shown here is derived from an EMBL/GenBank/DDBJ whole genome shotgun (WGS) entry which is preliminary data.</text>
</comment>
<keyword evidence="6" id="KW-1185">Reference proteome</keyword>
<gene>
    <name evidence="5" type="ORF">CR105_17780</name>
</gene>